<evidence type="ECO:0000259" key="4">
    <source>
        <dbReference type="PROSITE" id="PS50943"/>
    </source>
</evidence>
<dbReference type="Gene3D" id="1.10.260.40">
    <property type="entry name" value="lambda repressor-like DNA-binding domains"/>
    <property type="match status" value="1"/>
</dbReference>
<comment type="caution">
    <text evidence="5">The sequence shown here is derived from an EMBL/GenBank/DDBJ whole genome shotgun (WGS) entry which is preliminary data.</text>
</comment>
<dbReference type="EMBL" id="AEPV01000067">
    <property type="protein sequence ID" value="EFU73406.1"/>
    <property type="molecule type" value="Genomic_DNA"/>
</dbReference>
<dbReference type="RefSeq" id="WP_007208727.1">
    <property type="nucleotide sequence ID" value="NZ_GL622241.1"/>
</dbReference>
<accession>E6LH74</accession>
<proteinExistence type="predicted"/>
<dbReference type="AlphaFoldDB" id="E6LH74"/>
<dbReference type="SUPFAM" id="SSF47413">
    <property type="entry name" value="lambda repressor-like DNA-binding domains"/>
    <property type="match status" value="1"/>
</dbReference>
<dbReference type="GO" id="GO:0003677">
    <property type="term" value="F:DNA binding"/>
    <property type="evidence" value="ECO:0007669"/>
    <property type="project" value="UniProtKB-KW"/>
</dbReference>
<dbReference type="PANTHER" id="PTHR46797:SF23">
    <property type="entry name" value="HTH-TYPE TRANSCRIPTIONAL REGULATOR SUTR"/>
    <property type="match status" value="1"/>
</dbReference>
<dbReference type="PROSITE" id="PS50943">
    <property type="entry name" value="HTH_CROC1"/>
    <property type="match status" value="1"/>
</dbReference>
<dbReference type="InterPro" id="IPR001387">
    <property type="entry name" value="Cro/C1-type_HTH"/>
</dbReference>
<evidence type="ECO:0000256" key="3">
    <source>
        <dbReference type="ARBA" id="ARBA00023163"/>
    </source>
</evidence>
<name>E6LH74_ENTI1</name>
<keyword evidence="6" id="KW-1185">Reference proteome</keyword>
<dbReference type="OrthoDB" id="2136721at2"/>
<evidence type="ECO:0000256" key="1">
    <source>
        <dbReference type="ARBA" id="ARBA00023015"/>
    </source>
</evidence>
<dbReference type="InterPro" id="IPR050807">
    <property type="entry name" value="TransReg_Diox_bact_type"/>
</dbReference>
<dbReference type="Proteomes" id="UP000010296">
    <property type="component" value="Unassembled WGS sequence"/>
</dbReference>
<dbReference type="SMART" id="SM00530">
    <property type="entry name" value="HTH_XRE"/>
    <property type="match status" value="1"/>
</dbReference>
<dbReference type="HOGENOM" id="CLU_066192_29_2_9"/>
<evidence type="ECO:0000256" key="2">
    <source>
        <dbReference type="ARBA" id="ARBA00023125"/>
    </source>
</evidence>
<gene>
    <name evidence="5" type="ORF">HMPREF9088_1714</name>
</gene>
<organism evidence="5 6">
    <name type="scientific">Enterococcus italicus (strain DSM 15952 / CCUG 50447 / LMG 22039 / TP 1.5)</name>
    <dbReference type="NCBI Taxonomy" id="888064"/>
    <lineage>
        <taxon>Bacteria</taxon>
        <taxon>Bacillati</taxon>
        <taxon>Bacillota</taxon>
        <taxon>Bacilli</taxon>
        <taxon>Lactobacillales</taxon>
        <taxon>Enterococcaceae</taxon>
        <taxon>Enterococcus</taxon>
    </lineage>
</organism>
<sequence>MSIGENLKVLRKKAKKNQTKFAKDIGISRTYLSDLEHNRKSLSIDTIEKIAKN</sequence>
<protein>
    <submittedName>
        <fullName evidence="5">Toxin-antitoxin system, antitoxin component, Xre family</fullName>
    </submittedName>
</protein>
<dbReference type="GO" id="GO:0005829">
    <property type="term" value="C:cytosol"/>
    <property type="evidence" value="ECO:0007669"/>
    <property type="project" value="TreeGrafter"/>
</dbReference>
<keyword evidence="1" id="KW-0805">Transcription regulation</keyword>
<keyword evidence="2" id="KW-0238">DNA-binding</keyword>
<evidence type="ECO:0000313" key="6">
    <source>
        <dbReference type="Proteomes" id="UP000010296"/>
    </source>
</evidence>
<evidence type="ECO:0000313" key="5">
    <source>
        <dbReference type="EMBL" id="EFU73406.1"/>
    </source>
</evidence>
<dbReference type="GO" id="GO:0003700">
    <property type="term" value="F:DNA-binding transcription factor activity"/>
    <property type="evidence" value="ECO:0007669"/>
    <property type="project" value="TreeGrafter"/>
</dbReference>
<dbReference type="Pfam" id="PF01381">
    <property type="entry name" value="HTH_3"/>
    <property type="match status" value="1"/>
</dbReference>
<keyword evidence="3" id="KW-0804">Transcription</keyword>
<dbReference type="PANTHER" id="PTHR46797">
    <property type="entry name" value="HTH-TYPE TRANSCRIPTIONAL REGULATOR"/>
    <property type="match status" value="1"/>
</dbReference>
<dbReference type="STRING" id="888064.HMPREF9088_1714"/>
<reference evidence="5 6" key="1">
    <citation type="submission" date="2010-12" db="EMBL/GenBank/DDBJ databases">
        <authorList>
            <person name="Muzny D."/>
            <person name="Qin X."/>
            <person name="Deng J."/>
            <person name="Jiang H."/>
            <person name="Liu Y."/>
            <person name="Qu J."/>
            <person name="Song X.-Z."/>
            <person name="Zhang L."/>
            <person name="Thornton R."/>
            <person name="Coyle M."/>
            <person name="Francisco L."/>
            <person name="Jackson L."/>
            <person name="Javaid M."/>
            <person name="Korchina V."/>
            <person name="Kovar C."/>
            <person name="Mata R."/>
            <person name="Mathew T."/>
            <person name="Ngo R."/>
            <person name="Nguyen L."/>
            <person name="Nguyen N."/>
            <person name="Okwuonu G."/>
            <person name="Ongeri F."/>
            <person name="Pham C."/>
            <person name="Simmons D."/>
            <person name="Wilczek-Boney K."/>
            <person name="Hale W."/>
            <person name="Jakkamsetti A."/>
            <person name="Pham P."/>
            <person name="Ruth R."/>
            <person name="San Lucas F."/>
            <person name="Warren J."/>
            <person name="Zhang J."/>
            <person name="Zhao Z."/>
            <person name="Zhou C."/>
            <person name="Zhu D."/>
            <person name="Lee S."/>
            <person name="Bess C."/>
            <person name="Blankenburg K."/>
            <person name="Forbes L."/>
            <person name="Fu Q."/>
            <person name="Gubbala S."/>
            <person name="Hirani K."/>
            <person name="Jayaseelan J.C."/>
            <person name="Lara F."/>
            <person name="Munidasa M."/>
            <person name="Palculict T."/>
            <person name="Patil S."/>
            <person name="Pu L.-L."/>
            <person name="Saada N."/>
            <person name="Tang L."/>
            <person name="Weissenberger G."/>
            <person name="Zhu Y."/>
            <person name="Hemphill L."/>
            <person name="Shang Y."/>
            <person name="Youmans B."/>
            <person name="Ayvaz T."/>
            <person name="Ross M."/>
            <person name="Santibanez J."/>
            <person name="Aqrawi P."/>
            <person name="Gross S."/>
            <person name="Joshi V."/>
            <person name="Fowler G."/>
            <person name="Nazareth L."/>
            <person name="Reid J."/>
            <person name="Worley K."/>
            <person name="Petrosino J."/>
            <person name="Highlander S."/>
            <person name="Gibbs R."/>
        </authorList>
    </citation>
    <scope>NUCLEOTIDE SEQUENCE [LARGE SCALE GENOMIC DNA]</scope>
    <source>
        <strain evidence="6">DSM 15952 / CCUG 50447 / LMG 22039 / TP 1.5</strain>
    </source>
</reference>
<feature type="domain" description="HTH cro/C1-type" evidence="4">
    <location>
        <begin position="7"/>
        <end position="52"/>
    </location>
</feature>
<dbReference type="CDD" id="cd00093">
    <property type="entry name" value="HTH_XRE"/>
    <property type="match status" value="1"/>
</dbReference>
<dbReference type="InterPro" id="IPR010982">
    <property type="entry name" value="Lambda_DNA-bd_dom_sf"/>
</dbReference>